<evidence type="ECO:0000259" key="5">
    <source>
        <dbReference type="PROSITE" id="PS50931"/>
    </source>
</evidence>
<dbReference type="FunFam" id="1.10.10.10:FF:000001">
    <property type="entry name" value="LysR family transcriptional regulator"/>
    <property type="match status" value="1"/>
</dbReference>
<evidence type="ECO:0000313" key="7">
    <source>
        <dbReference type="Proteomes" id="UP000004095"/>
    </source>
</evidence>
<dbReference type="AlphaFoldDB" id="A1ZU63"/>
<dbReference type="GO" id="GO:0003677">
    <property type="term" value="F:DNA binding"/>
    <property type="evidence" value="ECO:0007669"/>
    <property type="project" value="UniProtKB-KW"/>
</dbReference>
<dbReference type="GO" id="GO:0003700">
    <property type="term" value="F:DNA-binding transcription factor activity"/>
    <property type="evidence" value="ECO:0007669"/>
    <property type="project" value="InterPro"/>
</dbReference>
<protein>
    <submittedName>
        <fullName evidence="6">Transcriptional regulator, LysR family</fullName>
    </submittedName>
</protein>
<reference evidence="6 7" key="1">
    <citation type="submission" date="2007-01" db="EMBL/GenBank/DDBJ databases">
        <authorList>
            <person name="Haygood M."/>
            <person name="Podell S."/>
            <person name="Anderson C."/>
            <person name="Hopkinson B."/>
            <person name="Roe K."/>
            <person name="Barbeau K."/>
            <person name="Gaasterland T."/>
            <person name="Ferriera S."/>
            <person name="Johnson J."/>
            <person name="Kravitz S."/>
            <person name="Beeson K."/>
            <person name="Sutton G."/>
            <person name="Rogers Y.-H."/>
            <person name="Friedman R."/>
            <person name="Frazier M."/>
            <person name="Venter J.C."/>
        </authorList>
    </citation>
    <scope>NUCLEOTIDE SEQUENCE [LARGE SCALE GENOMIC DNA]</scope>
    <source>
        <strain evidence="6 7">ATCC 23134</strain>
    </source>
</reference>
<dbReference type="GO" id="GO:0032993">
    <property type="term" value="C:protein-DNA complex"/>
    <property type="evidence" value="ECO:0007669"/>
    <property type="project" value="TreeGrafter"/>
</dbReference>
<evidence type="ECO:0000256" key="4">
    <source>
        <dbReference type="ARBA" id="ARBA00023163"/>
    </source>
</evidence>
<dbReference type="Gene3D" id="3.40.190.10">
    <property type="entry name" value="Periplasmic binding protein-like II"/>
    <property type="match status" value="2"/>
</dbReference>
<dbReference type="PRINTS" id="PR00039">
    <property type="entry name" value="HTHLYSR"/>
</dbReference>
<dbReference type="SUPFAM" id="SSF53850">
    <property type="entry name" value="Periplasmic binding protein-like II"/>
    <property type="match status" value="1"/>
</dbReference>
<dbReference type="InterPro" id="IPR005119">
    <property type="entry name" value="LysR_subst-bd"/>
</dbReference>
<dbReference type="EMBL" id="AAWS01000039">
    <property type="protein sequence ID" value="EAY26034.1"/>
    <property type="molecule type" value="Genomic_DNA"/>
</dbReference>
<keyword evidence="2" id="KW-0805">Transcription regulation</keyword>
<evidence type="ECO:0000313" key="6">
    <source>
        <dbReference type="EMBL" id="EAY26034.1"/>
    </source>
</evidence>
<dbReference type="PANTHER" id="PTHR30346:SF0">
    <property type="entry name" value="HCA OPERON TRANSCRIPTIONAL ACTIVATOR HCAR"/>
    <property type="match status" value="1"/>
</dbReference>
<dbReference type="SUPFAM" id="SSF46785">
    <property type="entry name" value="Winged helix' DNA-binding domain"/>
    <property type="match status" value="1"/>
</dbReference>
<keyword evidence="3" id="KW-0238">DNA-binding</keyword>
<dbReference type="InterPro" id="IPR000847">
    <property type="entry name" value="LysR_HTH_N"/>
</dbReference>
<dbReference type="eggNOG" id="COG0583">
    <property type="taxonomic scope" value="Bacteria"/>
</dbReference>
<dbReference type="RefSeq" id="WP_002701617.1">
    <property type="nucleotide sequence ID" value="NZ_AAWS01000039.1"/>
</dbReference>
<dbReference type="InterPro" id="IPR036388">
    <property type="entry name" value="WH-like_DNA-bd_sf"/>
</dbReference>
<evidence type="ECO:0000256" key="3">
    <source>
        <dbReference type="ARBA" id="ARBA00023125"/>
    </source>
</evidence>
<comment type="similarity">
    <text evidence="1">Belongs to the LysR transcriptional regulatory family.</text>
</comment>
<accession>A1ZU63</accession>
<dbReference type="InterPro" id="IPR036390">
    <property type="entry name" value="WH_DNA-bd_sf"/>
</dbReference>
<keyword evidence="7" id="KW-1185">Reference proteome</keyword>
<evidence type="ECO:0000256" key="1">
    <source>
        <dbReference type="ARBA" id="ARBA00009437"/>
    </source>
</evidence>
<dbReference type="Proteomes" id="UP000004095">
    <property type="component" value="Unassembled WGS sequence"/>
</dbReference>
<dbReference type="PROSITE" id="PS50931">
    <property type="entry name" value="HTH_LYSR"/>
    <property type="match status" value="1"/>
</dbReference>
<name>A1ZU63_MICM2</name>
<dbReference type="Gene3D" id="1.10.10.10">
    <property type="entry name" value="Winged helix-like DNA-binding domain superfamily/Winged helix DNA-binding domain"/>
    <property type="match status" value="1"/>
</dbReference>
<gene>
    <name evidence="6" type="ORF">M23134_06382</name>
</gene>
<keyword evidence="4" id="KW-0804">Transcription</keyword>
<dbReference type="Pfam" id="PF03466">
    <property type="entry name" value="LysR_substrate"/>
    <property type="match status" value="1"/>
</dbReference>
<sequence>MGNQIELRHLKYFLAVAEDLHFRKAAERLYISQPGLSRQIKQMEDDLGVQLFERNNRKVGLTPVGLYLKQELSMVVKNLDEVLQHAKLMEEGKEGSVTLGYVGSAMQNIIPELLIKFREIHPTIRFSLNEMNNTGQVKALLNKEIDVGFVRLNQVPEDLALRPVLNDTFTLVLPASHPLSAYNFESLHQLEGEEFILFEKAYSPVYYERVMSLFEYAGFSPKVSHYTVHANTIFRLVENRFGVSIIPTSLKEGYAMNVKFIELQDIPIRAVLSVVWNKKNRNPTLQKILELL</sequence>
<proteinExistence type="inferred from homology"/>
<feature type="domain" description="HTH lysR-type" evidence="5">
    <location>
        <begin position="5"/>
        <end position="62"/>
    </location>
</feature>
<organism evidence="6 7">
    <name type="scientific">Microscilla marina ATCC 23134</name>
    <dbReference type="NCBI Taxonomy" id="313606"/>
    <lineage>
        <taxon>Bacteria</taxon>
        <taxon>Pseudomonadati</taxon>
        <taxon>Bacteroidota</taxon>
        <taxon>Cytophagia</taxon>
        <taxon>Cytophagales</taxon>
        <taxon>Microscillaceae</taxon>
        <taxon>Microscilla</taxon>
    </lineage>
</organism>
<evidence type="ECO:0000256" key="2">
    <source>
        <dbReference type="ARBA" id="ARBA00023015"/>
    </source>
</evidence>
<comment type="caution">
    <text evidence="6">The sequence shown here is derived from an EMBL/GenBank/DDBJ whole genome shotgun (WGS) entry which is preliminary data.</text>
</comment>
<dbReference type="OrthoDB" id="9803735at2"/>
<dbReference type="Pfam" id="PF00126">
    <property type="entry name" value="HTH_1"/>
    <property type="match status" value="1"/>
</dbReference>
<dbReference type="PANTHER" id="PTHR30346">
    <property type="entry name" value="TRANSCRIPTIONAL DUAL REGULATOR HCAR-RELATED"/>
    <property type="match status" value="1"/>
</dbReference>